<evidence type="ECO:0000313" key="2">
    <source>
        <dbReference type="EMBL" id="RKH66480.1"/>
    </source>
</evidence>
<comment type="caution">
    <text evidence="2">The sequence shown here is derived from an EMBL/GenBank/DDBJ whole genome shotgun (WGS) entry which is preliminary data.</text>
</comment>
<feature type="compositionally biased region" description="Acidic residues" evidence="1">
    <location>
        <begin position="336"/>
        <end position="357"/>
    </location>
</feature>
<protein>
    <submittedName>
        <fullName evidence="2">Uncharacterized protein</fullName>
    </submittedName>
</protein>
<reference evidence="3" key="1">
    <citation type="submission" date="2018-09" db="EMBL/GenBank/DDBJ databases">
        <authorList>
            <person name="Livingstone P.G."/>
            <person name="Whitworth D.E."/>
        </authorList>
    </citation>
    <scope>NUCLEOTIDE SEQUENCE [LARGE SCALE GENOMIC DNA]</scope>
    <source>
        <strain evidence="3">CA051B</strain>
    </source>
</reference>
<sequence length="357" mass="38049">MAVEGEFMMRSGKRRVRAMGVLVLGCAAVWGPGCKKEDPAVTAVSSLDAGVAPAAVAVRDAAPVAEVRKPLRFSDVTFVYKDDDLKVSYTLANPGTAQGRGEACLWLHDDKGEVIEALKLGVFSLKGGTSDTFQDHATVVRTFWKQARSVRLFTTASDCQRSPPQATSELLHVLTTGQPVPAGGPTPRNVEAAKVEDFALSNVELRQDDAGTGYSLTYTVKNVSGRRASGSACLRAYIGEGCPCHLEETPSGGFSLPAGASETITDPVLFDDEKHWDDVKVLRLFATSTGCADAADARNVGFKIDKPAAFGEPRELIDVAGEPELDPDNPDALVDVPDEPPVEEDEPYSDSPEETGH</sequence>
<evidence type="ECO:0000256" key="1">
    <source>
        <dbReference type="SAM" id="MobiDB-lite"/>
    </source>
</evidence>
<dbReference type="EMBL" id="RAWB01000027">
    <property type="protein sequence ID" value="RKH66480.1"/>
    <property type="molecule type" value="Genomic_DNA"/>
</dbReference>
<organism evidence="2 3">
    <name type="scientific">Corallococcus llansteffanensis</name>
    <dbReference type="NCBI Taxonomy" id="2316731"/>
    <lineage>
        <taxon>Bacteria</taxon>
        <taxon>Pseudomonadati</taxon>
        <taxon>Myxococcota</taxon>
        <taxon>Myxococcia</taxon>
        <taxon>Myxococcales</taxon>
        <taxon>Cystobacterineae</taxon>
        <taxon>Myxococcaceae</taxon>
        <taxon>Corallococcus</taxon>
    </lineage>
</organism>
<gene>
    <name evidence="2" type="ORF">D7V93_04435</name>
</gene>
<evidence type="ECO:0000313" key="3">
    <source>
        <dbReference type="Proteomes" id="UP000272888"/>
    </source>
</evidence>
<name>A0A3A8QHS3_9BACT</name>
<keyword evidence="3" id="KW-1185">Reference proteome</keyword>
<proteinExistence type="predicted"/>
<feature type="region of interest" description="Disordered" evidence="1">
    <location>
        <begin position="314"/>
        <end position="357"/>
    </location>
</feature>
<accession>A0A3A8QHS3</accession>
<dbReference type="AlphaFoldDB" id="A0A3A8QHS3"/>
<dbReference type="Proteomes" id="UP000272888">
    <property type="component" value="Unassembled WGS sequence"/>
</dbReference>